<protein>
    <submittedName>
        <fullName evidence="1">Uncharacterized protein</fullName>
    </submittedName>
</protein>
<dbReference type="Proteomes" id="UP000635565">
    <property type="component" value="Unassembled WGS sequence"/>
</dbReference>
<organism evidence="1 2">
    <name type="scientific">Dictyobacter formicarum</name>
    <dbReference type="NCBI Taxonomy" id="2778368"/>
    <lineage>
        <taxon>Bacteria</taxon>
        <taxon>Bacillati</taxon>
        <taxon>Chloroflexota</taxon>
        <taxon>Ktedonobacteria</taxon>
        <taxon>Ktedonobacterales</taxon>
        <taxon>Dictyobacteraceae</taxon>
        <taxon>Dictyobacter</taxon>
    </lineage>
</organism>
<evidence type="ECO:0000313" key="1">
    <source>
        <dbReference type="EMBL" id="GHO88684.1"/>
    </source>
</evidence>
<dbReference type="EMBL" id="BNJJ01000026">
    <property type="protein sequence ID" value="GHO88684.1"/>
    <property type="molecule type" value="Genomic_DNA"/>
</dbReference>
<accession>A0ABQ3VSK5</accession>
<name>A0ABQ3VSK5_9CHLR</name>
<gene>
    <name evidence="1" type="ORF">KSZ_66900</name>
</gene>
<dbReference type="SUPFAM" id="SSF89372">
    <property type="entry name" value="Fucose-specific lectin"/>
    <property type="match status" value="1"/>
</dbReference>
<sequence>MLSNVANMKGIAKHAVLVGCRVVLPLLLALLSLSFVTAGTGHASSSAPLIPAAVSRQSADAAPVMEQFNGTLYVGWTGRNAAHNLNLMTYNPSNSSFGPAQVLTDTTLVGQGPSLVTFYNNLYVGWLGTNHQLNVGRYNMANPSVLANKVTLRETSNNAPALAAFNGRLFLSWRGTDGQLNIMTSVDGSSFGSKITYNAALRTSPSLAAANMYLLVFWEDTGANSNIVVGRYDPQNPLNLNPLVTLASTSQLPVGVAQAGVPAPDARIAWRTASDSHIRLGIYEGSSFIQNPVYTTQTTPYTPNLFDGVYMCWTGTDGAQSVNVGTVHL</sequence>
<comment type="caution">
    <text evidence="1">The sequence shown here is derived from an EMBL/GenBank/DDBJ whole genome shotgun (WGS) entry which is preliminary data.</text>
</comment>
<keyword evidence="2" id="KW-1185">Reference proteome</keyword>
<dbReference type="RefSeq" id="WP_201366238.1">
    <property type="nucleotide sequence ID" value="NZ_BNJJ01000026.1"/>
</dbReference>
<evidence type="ECO:0000313" key="2">
    <source>
        <dbReference type="Proteomes" id="UP000635565"/>
    </source>
</evidence>
<reference evidence="1 2" key="1">
    <citation type="journal article" date="2021" name="Int. J. Syst. Evol. Microbiol.">
        <title>Reticulibacter mediterranei gen. nov., sp. nov., within the new family Reticulibacteraceae fam. nov., and Ktedonospora formicarum gen. nov., sp. nov., Ktedonobacter robiniae sp. nov., Dictyobacter formicarum sp. nov. and Dictyobacter arantiisoli sp. nov., belonging to the class Ktedonobacteria.</title>
        <authorList>
            <person name="Yabe S."/>
            <person name="Zheng Y."/>
            <person name="Wang C.M."/>
            <person name="Sakai Y."/>
            <person name="Abe K."/>
            <person name="Yokota A."/>
            <person name="Donadio S."/>
            <person name="Cavaletti L."/>
            <person name="Monciardini P."/>
        </authorList>
    </citation>
    <scope>NUCLEOTIDE SEQUENCE [LARGE SCALE GENOMIC DNA]</scope>
    <source>
        <strain evidence="1 2">SOSP1-9</strain>
    </source>
</reference>
<proteinExistence type="predicted"/>